<dbReference type="Pfam" id="PF13963">
    <property type="entry name" value="Transpos_assoc"/>
    <property type="match status" value="1"/>
</dbReference>
<keyword evidence="2" id="KW-0808">Transferase</keyword>
<evidence type="ECO:0000313" key="3">
    <source>
        <dbReference type="Proteomes" id="UP001151760"/>
    </source>
</evidence>
<dbReference type="Proteomes" id="UP001151760">
    <property type="component" value="Unassembled WGS sequence"/>
</dbReference>
<keyword evidence="3" id="KW-1185">Reference proteome</keyword>
<organism evidence="2 3">
    <name type="scientific">Tanacetum coccineum</name>
    <dbReference type="NCBI Taxonomy" id="301880"/>
    <lineage>
        <taxon>Eukaryota</taxon>
        <taxon>Viridiplantae</taxon>
        <taxon>Streptophyta</taxon>
        <taxon>Embryophyta</taxon>
        <taxon>Tracheophyta</taxon>
        <taxon>Spermatophyta</taxon>
        <taxon>Magnoliopsida</taxon>
        <taxon>eudicotyledons</taxon>
        <taxon>Gunneridae</taxon>
        <taxon>Pentapetalae</taxon>
        <taxon>asterids</taxon>
        <taxon>campanulids</taxon>
        <taxon>Asterales</taxon>
        <taxon>Asteraceae</taxon>
        <taxon>Asteroideae</taxon>
        <taxon>Anthemideae</taxon>
        <taxon>Anthemidinae</taxon>
        <taxon>Tanacetum</taxon>
    </lineage>
</organism>
<protein>
    <submittedName>
        <fullName evidence="2">Reverse transcriptase domain-containing protein</fullName>
    </submittedName>
</protein>
<gene>
    <name evidence="2" type="ORF">Tco_0954533</name>
</gene>
<reference evidence="2" key="1">
    <citation type="journal article" date="2022" name="Int. J. Mol. Sci.">
        <title>Draft Genome of Tanacetum Coccineum: Genomic Comparison of Closely Related Tanacetum-Family Plants.</title>
        <authorList>
            <person name="Yamashiro T."/>
            <person name="Shiraishi A."/>
            <person name="Nakayama K."/>
            <person name="Satake H."/>
        </authorList>
    </citation>
    <scope>NUCLEOTIDE SEQUENCE</scope>
</reference>
<keyword evidence="2" id="KW-0548">Nucleotidyltransferase</keyword>
<accession>A0ABQ5E4N3</accession>
<name>A0ABQ5E4N3_9ASTR</name>
<dbReference type="EMBL" id="BQNB010015932">
    <property type="protein sequence ID" value="GJT45818.1"/>
    <property type="molecule type" value="Genomic_DNA"/>
</dbReference>
<dbReference type="InterPro" id="IPR029480">
    <property type="entry name" value="Transpos_assoc"/>
</dbReference>
<feature type="domain" description="Transposase-associated" evidence="1">
    <location>
        <begin position="2"/>
        <end position="39"/>
    </location>
</feature>
<proteinExistence type="predicted"/>
<comment type="caution">
    <text evidence="2">The sequence shown here is derived from an EMBL/GenBank/DDBJ whole genome shotgun (WGS) entry which is preliminary data.</text>
</comment>
<keyword evidence="2" id="KW-0695">RNA-directed DNA polymerase</keyword>
<dbReference type="GO" id="GO:0003964">
    <property type="term" value="F:RNA-directed DNA polymerase activity"/>
    <property type="evidence" value="ECO:0007669"/>
    <property type="project" value="UniProtKB-KW"/>
</dbReference>
<evidence type="ECO:0000313" key="2">
    <source>
        <dbReference type="EMBL" id="GJT45818.1"/>
    </source>
</evidence>
<reference evidence="2" key="2">
    <citation type="submission" date="2022-01" db="EMBL/GenBank/DDBJ databases">
        <authorList>
            <person name="Yamashiro T."/>
            <person name="Shiraishi A."/>
            <person name="Satake H."/>
            <person name="Nakayama K."/>
        </authorList>
    </citation>
    <scope>NUCLEOTIDE SEQUENCE</scope>
</reference>
<sequence>MMPCPCTTCLNHIEHKVEEVKFHLFKYGIDLSYTKWDKRREKDEQETTAQIPVNATTEFFDDTDFIMDFGSEIPTDGPAIVEMVNGAQKNVFDRMTLPIFQELLMRAEKPLYKG</sequence>
<evidence type="ECO:0000259" key="1">
    <source>
        <dbReference type="Pfam" id="PF13963"/>
    </source>
</evidence>